<comment type="caution">
    <text evidence="1">The sequence shown here is derived from an EMBL/GenBank/DDBJ whole genome shotgun (WGS) entry which is preliminary data.</text>
</comment>
<proteinExistence type="predicted"/>
<keyword evidence="2" id="KW-1185">Reference proteome</keyword>
<gene>
    <name evidence="1" type="ORF">WQ57_01515</name>
</gene>
<dbReference type="AlphaFoldDB" id="A0A0M2T0Z2"/>
<sequence length="101" mass="11457">MNQRQTSGVKQSGETVSEPEFSWKTNKIKIENGYLVSEGLINIVRIPVRHIETVTYTIEGVKEAFTPELNIFGKGVLLGKLKVSIDLKDEIQDWILERVGR</sequence>
<evidence type="ECO:0008006" key="3">
    <source>
        <dbReference type="Google" id="ProtNLM"/>
    </source>
</evidence>
<name>A0A0M2T0Z2_9BACI</name>
<evidence type="ECO:0000313" key="2">
    <source>
        <dbReference type="Proteomes" id="UP000034166"/>
    </source>
</evidence>
<dbReference type="PATRIC" id="fig|1408103.3.peg.334"/>
<organism evidence="1 2">
    <name type="scientific">Mesobacillus campisalis</name>
    <dbReference type="NCBI Taxonomy" id="1408103"/>
    <lineage>
        <taxon>Bacteria</taxon>
        <taxon>Bacillati</taxon>
        <taxon>Bacillota</taxon>
        <taxon>Bacilli</taxon>
        <taxon>Bacillales</taxon>
        <taxon>Bacillaceae</taxon>
        <taxon>Mesobacillus</taxon>
    </lineage>
</organism>
<reference evidence="1 2" key="1">
    <citation type="submission" date="2015-04" db="EMBL/GenBank/DDBJ databases">
        <title>Taxonomic description and genome sequence of Bacillus campisalis sp. nov., a novel member of the genus Bacillus isolated from solar saltern.</title>
        <authorList>
            <person name="Mathan Kumar R."/>
            <person name="Kaur G."/>
            <person name="Kumar A."/>
            <person name="Singh N.K."/>
            <person name="Kaur N."/>
            <person name="Kumar N."/>
            <person name="Mayilraj S."/>
        </authorList>
    </citation>
    <scope>NUCLEOTIDE SEQUENCE [LARGE SCALE GENOMIC DNA]</scope>
    <source>
        <strain evidence="1 2">SA2-6</strain>
    </source>
</reference>
<dbReference type="OrthoDB" id="2895097at2"/>
<evidence type="ECO:0000313" key="1">
    <source>
        <dbReference type="EMBL" id="KKK40098.1"/>
    </source>
</evidence>
<protein>
    <recommendedName>
        <fullName evidence="3">Bacterial Pleckstrin homology domain-containing protein</fullName>
    </recommendedName>
</protein>
<accession>A0A0M2T0Z2</accession>
<dbReference type="EMBL" id="LAYY01000001">
    <property type="protein sequence ID" value="KKK40098.1"/>
    <property type="molecule type" value="Genomic_DNA"/>
</dbReference>
<dbReference type="Proteomes" id="UP000034166">
    <property type="component" value="Unassembled WGS sequence"/>
</dbReference>